<keyword evidence="5 7" id="KW-0472">Membrane</keyword>
<evidence type="ECO:0000256" key="2">
    <source>
        <dbReference type="ARBA" id="ARBA00008974"/>
    </source>
</evidence>
<dbReference type="GeneID" id="27331051"/>
<dbReference type="GO" id="GO:0015205">
    <property type="term" value="F:nucleobase transmembrane transporter activity"/>
    <property type="evidence" value="ECO:0007669"/>
    <property type="project" value="TreeGrafter"/>
</dbReference>
<sequence length="556" mass="60977">MAVSGLLRKLEVDRPGIDPEHSLLVNHDLLPVPKENRTWTKWTYSLFWFAECFSVTSWTVAATGVSNGLSWWEAWICVILGHFIAAVPMVMTGRGGAVYHVPFPVLARSSFGVLGAFWPIFNREAMTIIWTGVQMVQTGNCIYTMILSWTKGISKVHDPFGSDVTMTGGRLIGFSIAWVICLACTAVPVHKFRKVIYYKSIVMSICLLAFFGWSIHRAGGVGKVVKQGANIPEGKSHGWVFIQQLFVQAANVVTFVTNNADLSRYARRPKDALWTQLIGFTASFGMIAFFGILITSSSGITLKSGKPNWDPLGILASYLDDYSSSNRAGVFFISAGFAFAQIITVVLANLIQSGNDAAALAPKYLNIRRGMILALVLGYAITPWNLTKTSFSFTSYLSAYSIFLASIVGVLIGDYFLVRKGDLDLPALFTTDKKGLYYFKYGFNWRAYAAYVIGMIPAFPGFLDVCGVEGVSAGGKHLYYFSFPVGIVFGAMAYWGFNLLSPPPSGLATQWKEVEAKGSGINGTDPVEYLDGLSREKSSEGDEVFTKSAEAEEKQI</sequence>
<keyword evidence="4 7" id="KW-1133">Transmembrane helix</keyword>
<evidence type="ECO:0008006" key="10">
    <source>
        <dbReference type="Google" id="ProtNLM"/>
    </source>
</evidence>
<dbReference type="OrthoDB" id="2018619at2759"/>
<accession>A0A0D2BCS9</accession>
<gene>
    <name evidence="8" type="ORF">PV08_03968</name>
</gene>
<name>A0A0D2BCS9_9EURO</name>
<dbReference type="RefSeq" id="XP_016236994.1">
    <property type="nucleotide sequence ID" value="XM_016378317.1"/>
</dbReference>
<feature type="transmembrane region" description="Helical" evidence="7">
    <location>
        <begin position="169"/>
        <end position="189"/>
    </location>
</feature>
<evidence type="ECO:0000313" key="9">
    <source>
        <dbReference type="Proteomes" id="UP000053328"/>
    </source>
</evidence>
<feature type="region of interest" description="Disordered" evidence="6">
    <location>
        <begin position="536"/>
        <end position="556"/>
    </location>
</feature>
<feature type="transmembrane region" description="Helical" evidence="7">
    <location>
        <begin position="277"/>
        <end position="302"/>
    </location>
</feature>
<evidence type="ECO:0000256" key="4">
    <source>
        <dbReference type="ARBA" id="ARBA00022989"/>
    </source>
</evidence>
<dbReference type="InterPro" id="IPR012681">
    <property type="entry name" value="NCS1"/>
</dbReference>
<dbReference type="NCBIfam" id="TIGR00800">
    <property type="entry name" value="ncs1"/>
    <property type="match status" value="1"/>
</dbReference>
<organism evidence="8 9">
    <name type="scientific">Exophiala spinifera</name>
    <dbReference type="NCBI Taxonomy" id="91928"/>
    <lineage>
        <taxon>Eukaryota</taxon>
        <taxon>Fungi</taxon>
        <taxon>Dikarya</taxon>
        <taxon>Ascomycota</taxon>
        <taxon>Pezizomycotina</taxon>
        <taxon>Eurotiomycetes</taxon>
        <taxon>Chaetothyriomycetidae</taxon>
        <taxon>Chaetothyriales</taxon>
        <taxon>Herpotrichiellaceae</taxon>
        <taxon>Exophiala</taxon>
    </lineage>
</organism>
<feature type="transmembrane region" description="Helical" evidence="7">
    <location>
        <begin position="46"/>
        <end position="65"/>
    </location>
</feature>
<feature type="transmembrane region" description="Helical" evidence="7">
    <location>
        <begin position="438"/>
        <end position="459"/>
    </location>
</feature>
<feature type="transmembrane region" description="Helical" evidence="7">
    <location>
        <begin position="72"/>
        <end position="91"/>
    </location>
</feature>
<feature type="transmembrane region" description="Helical" evidence="7">
    <location>
        <begin position="479"/>
        <end position="497"/>
    </location>
</feature>
<feature type="transmembrane region" description="Helical" evidence="7">
    <location>
        <begin position="196"/>
        <end position="216"/>
    </location>
</feature>
<evidence type="ECO:0000256" key="7">
    <source>
        <dbReference type="SAM" id="Phobius"/>
    </source>
</evidence>
<keyword evidence="9" id="KW-1185">Reference proteome</keyword>
<proteinExistence type="inferred from homology"/>
<dbReference type="EMBL" id="KN847494">
    <property type="protein sequence ID" value="KIW16778.1"/>
    <property type="molecule type" value="Genomic_DNA"/>
</dbReference>
<reference evidence="8 9" key="1">
    <citation type="submission" date="2015-01" db="EMBL/GenBank/DDBJ databases">
        <title>The Genome Sequence of Exophiala spinifera CBS89968.</title>
        <authorList>
            <consortium name="The Broad Institute Genomics Platform"/>
            <person name="Cuomo C."/>
            <person name="de Hoog S."/>
            <person name="Gorbushina A."/>
            <person name="Stielow B."/>
            <person name="Teixiera M."/>
            <person name="Abouelleil A."/>
            <person name="Chapman S.B."/>
            <person name="Priest M."/>
            <person name="Young S.K."/>
            <person name="Wortman J."/>
            <person name="Nusbaum C."/>
            <person name="Birren B."/>
        </authorList>
    </citation>
    <scope>NUCLEOTIDE SEQUENCE [LARGE SCALE GENOMIC DNA]</scope>
    <source>
        <strain evidence="8 9">CBS 89968</strain>
    </source>
</reference>
<feature type="transmembrane region" description="Helical" evidence="7">
    <location>
        <begin position="398"/>
        <end position="417"/>
    </location>
</feature>
<dbReference type="HOGENOM" id="CLU_021555_2_0_1"/>
<evidence type="ECO:0000256" key="6">
    <source>
        <dbReference type="SAM" id="MobiDB-lite"/>
    </source>
</evidence>
<evidence type="ECO:0000256" key="5">
    <source>
        <dbReference type="ARBA" id="ARBA00023136"/>
    </source>
</evidence>
<feature type="transmembrane region" description="Helical" evidence="7">
    <location>
        <begin position="236"/>
        <end position="256"/>
    </location>
</feature>
<feature type="transmembrane region" description="Helical" evidence="7">
    <location>
        <begin position="370"/>
        <end position="386"/>
    </location>
</feature>
<evidence type="ECO:0000256" key="1">
    <source>
        <dbReference type="ARBA" id="ARBA00004141"/>
    </source>
</evidence>
<dbReference type="PANTHER" id="PTHR30618:SF1">
    <property type="entry name" value="URIDINE PERMEASE"/>
    <property type="match status" value="1"/>
</dbReference>
<dbReference type="Proteomes" id="UP000053328">
    <property type="component" value="Unassembled WGS sequence"/>
</dbReference>
<feature type="transmembrane region" description="Helical" evidence="7">
    <location>
        <begin position="97"/>
        <end position="121"/>
    </location>
</feature>
<dbReference type="AlphaFoldDB" id="A0A0D2BCS9"/>
<evidence type="ECO:0000313" key="8">
    <source>
        <dbReference type="EMBL" id="KIW16778.1"/>
    </source>
</evidence>
<dbReference type="FunFam" id="1.10.4160.10:FF:000001">
    <property type="entry name" value="Uracil permease, putative"/>
    <property type="match status" value="1"/>
</dbReference>
<dbReference type="Pfam" id="PF02133">
    <property type="entry name" value="Transp_cyt_pur"/>
    <property type="match status" value="1"/>
</dbReference>
<evidence type="ECO:0000256" key="3">
    <source>
        <dbReference type="ARBA" id="ARBA00022692"/>
    </source>
</evidence>
<dbReference type="GO" id="GO:0005886">
    <property type="term" value="C:plasma membrane"/>
    <property type="evidence" value="ECO:0007669"/>
    <property type="project" value="TreeGrafter"/>
</dbReference>
<comment type="subcellular location">
    <subcellularLocation>
        <location evidence="1">Membrane</location>
        <topology evidence="1">Multi-pass membrane protein</topology>
    </subcellularLocation>
</comment>
<dbReference type="InterPro" id="IPR045225">
    <property type="entry name" value="Uracil/uridine/allantoin_perm"/>
</dbReference>
<feature type="transmembrane region" description="Helical" evidence="7">
    <location>
        <begin position="328"/>
        <end position="350"/>
    </location>
</feature>
<comment type="similarity">
    <text evidence="2">Belongs to the purine-cytosine permease (2.A.39) family.</text>
</comment>
<keyword evidence="3 7" id="KW-0812">Transmembrane</keyword>
<dbReference type="PANTHER" id="PTHR30618">
    <property type="entry name" value="NCS1 FAMILY PURINE/PYRIMIDINE TRANSPORTER"/>
    <property type="match status" value="1"/>
</dbReference>
<dbReference type="VEuPathDB" id="FungiDB:PV08_03968"/>
<protein>
    <recommendedName>
        <fullName evidence="10">NCS1 nucleoside transporter</fullName>
    </recommendedName>
</protein>
<dbReference type="InterPro" id="IPR001248">
    <property type="entry name" value="Pur-cyt_permease"/>
</dbReference>
<dbReference type="Gene3D" id="1.10.4160.10">
    <property type="entry name" value="Hydantoin permease"/>
    <property type="match status" value="1"/>
</dbReference>